<dbReference type="PANTHER" id="PTHR38848:SF3">
    <property type="entry name" value="G-PROTEIN COUPLED RECEPTORS FAMILY 3 PROFILE DOMAIN-CONTAINING PROTEIN"/>
    <property type="match status" value="1"/>
</dbReference>
<reference evidence="4" key="2">
    <citation type="submission" date="2015-01" db="EMBL/GenBank/DDBJ databases">
        <title>Evolutionary Origins and Diversification of the Mycorrhizal Mutualists.</title>
        <authorList>
            <consortium name="DOE Joint Genome Institute"/>
            <consortium name="Mycorrhizal Genomics Consortium"/>
            <person name="Kohler A."/>
            <person name="Kuo A."/>
            <person name="Nagy L.G."/>
            <person name="Floudas D."/>
            <person name="Copeland A."/>
            <person name="Barry K.W."/>
            <person name="Cichocki N."/>
            <person name="Veneault-Fourrey C."/>
            <person name="LaButti K."/>
            <person name="Lindquist E.A."/>
            <person name="Lipzen A."/>
            <person name="Lundell T."/>
            <person name="Morin E."/>
            <person name="Murat C."/>
            <person name="Riley R."/>
            <person name="Ohm R."/>
            <person name="Sun H."/>
            <person name="Tunlid A."/>
            <person name="Henrissat B."/>
            <person name="Grigoriev I.V."/>
            <person name="Hibbett D.S."/>
            <person name="Martin F."/>
        </authorList>
    </citation>
    <scope>NUCLEOTIDE SEQUENCE [LARGE SCALE GENOMIC DNA]</scope>
    <source>
        <strain evidence="4">MUT 4182</strain>
    </source>
</reference>
<gene>
    <name evidence="3" type="ORF">M407DRAFT_102914</name>
</gene>
<feature type="compositionally biased region" description="Basic residues" evidence="1">
    <location>
        <begin position="475"/>
        <end position="486"/>
    </location>
</feature>
<proteinExistence type="predicted"/>
<feature type="compositionally biased region" description="Polar residues" evidence="1">
    <location>
        <begin position="455"/>
        <end position="466"/>
    </location>
</feature>
<keyword evidence="2" id="KW-0812">Transmembrane</keyword>
<feature type="compositionally biased region" description="Polar residues" evidence="1">
    <location>
        <begin position="439"/>
        <end position="448"/>
    </location>
</feature>
<feature type="transmembrane region" description="Helical" evidence="2">
    <location>
        <begin position="114"/>
        <end position="136"/>
    </location>
</feature>
<evidence type="ECO:0008006" key="5">
    <source>
        <dbReference type="Google" id="ProtNLM"/>
    </source>
</evidence>
<dbReference type="HOGENOM" id="CLU_403959_0_0_1"/>
<feature type="transmembrane region" description="Helical" evidence="2">
    <location>
        <begin position="71"/>
        <end position="94"/>
    </location>
</feature>
<dbReference type="OrthoDB" id="3210850at2759"/>
<feature type="compositionally biased region" description="Polar residues" evidence="1">
    <location>
        <begin position="493"/>
        <end position="506"/>
    </location>
</feature>
<sequence>MPLEAFYAGAGYSPYTDNPDLPPSVIFPNHGFQVLSSVLSLLGVSVVSWVFSRRTAYDNLLSLEGWKALSWPRLCTTLVFFVSWAFIFCAATLINGTGLSMNHVTCTLGIFSCIVLYALTKLFIYAYLIEKVWLVWSPKMPGHMGKQSRWRSPLYRGCLLSLVPFIVIIVFMIVGRIAIIRQDGACVIGLKGYASLSLLIYDLLLTLCLTLAFVWPLTRGDIISMRLRRIASRTLVASIVALITSTVNITVLTSMHGKQLGWVCLASCGTDVTINAMVIAWVSGGQEPRFQRCQHNCSGSIPVHGTPDSLGPQSPLPKAGSKWRARHDDVNWGLEGGPTKFSAQGEWSPSAKLEFDFGRRGSAAGLLAPGSGDSVLGAMQEPKSPPLAVPRSGLPFSLPKVTEHSTPESIGVDISATAPGHAVYHLPLPSPRFDRKNQLARSASQLSETAPPPSTRSISLPQQPDSTPGAGPSSGRRHKSSRRRSLAKYGQETVFTQGTSQTQSGPASPRRSAADDLQGGVRGTFMRGLSVLGLGNRSSAASDGFRPRLSRRGRSRDANDWTLSVQERMTQGTATTDISTIVFRHADSQFETSTIDSTDTDYCDPSPCSRTGSLHPWSEEGSHRSVTRIDERPGSSGDDTEPGCLATVEKTAPVLDDRGHLSSEGPPPYQTRPDTQETRDS</sequence>
<keyword evidence="2" id="KW-1133">Transmembrane helix</keyword>
<feature type="transmembrane region" description="Helical" evidence="2">
    <location>
        <begin position="230"/>
        <end position="254"/>
    </location>
</feature>
<reference evidence="3 4" key="1">
    <citation type="submission" date="2014-04" db="EMBL/GenBank/DDBJ databases">
        <authorList>
            <consortium name="DOE Joint Genome Institute"/>
            <person name="Kuo A."/>
            <person name="Girlanda M."/>
            <person name="Perotto S."/>
            <person name="Kohler A."/>
            <person name="Nagy L.G."/>
            <person name="Floudas D."/>
            <person name="Copeland A."/>
            <person name="Barry K.W."/>
            <person name="Cichocki N."/>
            <person name="Veneault-Fourrey C."/>
            <person name="LaButti K."/>
            <person name="Lindquist E.A."/>
            <person name="Lipzen A."/>
            <person name="Lundell T."/>
            <person name="Morin E."/>
            <person name="Murat C."/>
            <person name="Sun H."/>
            <person name="Tunlid A."/>
            <person name="Henrissat B."/>
            <person name="Grigoriev I.V."/>
            <person name="Hibbett D.S."/>
            <person name="Martin F."/>
            <person name="Nordberg H.P."/>
            <person name="Cantor M.N."/>
            <person name="Hua S.X."/>
        </authorList>
    </citation>
    <scope>NUCLEOTIDE SEQUENCE [LARGE SCALE GENOMIC DNA]</scope>
    <source>
        <strain evidence="3 4">MUT 4182</strain>
    </source>
</reference>
<keyword evidence="4" id="KW-1185">Reference proteome</keyword>
<name>A0A0C3QEE3_9AGAM</name>
<keyword evidence="2" id="KW-0472">Membrane</keyword>
<dbReference type="AlphaFoldDB" id="A0A0C3QEE3"/>
<feature type="region of interest" description="Disordered" evidence="1">
    <location>
        <begin position="594"/>
        <end position="681"/>
    </location>
</feature>
<feature type="transmembrane region" description="Helical" evidence="2">
    <location>
        <begin position="157"/>
        <end position="179"/>
    </location>
</feature>
<evidence type="ECO:0000256" key="2">
    <source>
        <dbReference type="SAM" id="Phobius"/>
    </source>
</evidence>
<accession>A0A0C3QEE3</accession>
<dbReference type="EMBL" id="KN823065">
    <property type="protein sequence ID" value="KIO24236.1"/>
    <property type="molecule type" value="Genomic_DNA"/>
</dbReference>
<feature type="region of interest" description="Disordered" evidence="1">
    <location>
        <begin position="535"/>
        <end position="556"/>
    </location>
</feature>
<evidence type="ECO:0000313" key="3">
    <source>
        <dbReference type="EMBL" id="KIO24236.1"/>
    </source>
</evidence>
<protein>
    <recommendedName>
        <fullName evidence="5">Transmembrane protein</fullName>
    </recommendedName>
</protein>
<organism evidence="3 4">
    <name type="scientific">Tulasnella calospora MUT 4182</name>
    <dbReference type="NCBI Taxonomy" id="1051891"/>
    <lineage>
        <taxon>Eukaryota</taxon>
        <taxon>Fungi</taxon>
        <taxon>Dikarya</taxon>
        <taxon>Basidiomycota</taxon>
        <taxon>Agaricomycotina</taxon>
        <taxon>Agaricomycetes</taxon>
        <taxon>Cantharellales</taxon>
        <taxon>Tulasnellaceae</taxon>
        <taxon>Tulasnella</taxon>
    </lineage>
</organism>
<dbReference type="PANTHER" id="PTHR38848">
    <property type="entry name" value="G-PROTEIN COUPLED RECEPTORS FAMILY 3 PROFILE DOMAIN-CONTAINING PROTEIN"/>
    <property type="match status" value="1"/>
</dbReference>
<evidence type="ECO:0000256" key="1">
    <source>
        <dbReference type="SAM" id="MobiDB-lite"/>
    </source>
</evidence>
<evidence type="ECO:0000313" key="4">
    <source>
        <dbReference type="Proteomes" id="UP000054248"/>
    </source>
</evidence>
<dbReference type="Proteomes" id="UP000054248">
    <property type="component" value="Unassembled WGS sequence"/>
</dbReference>
<feature type="transmembrane region" description="Helical" evidence="2">
    <location>
        <begin position="199"/>
        <end position="218"/>
    </location>
</feature>
<feature type="region of interest" description="Disordered" evidence="1">
    <location>
        <begin position="423"/>
        <end position="521"/>
    </location>
</feature>
<feature type="transmembrane region" description="Helical" evidence="2">
    <location>
        <begin position="31"/>
        <end position="51"/>
    </location>
</feature>
<feature type="compositionally biased region" description="Basic and acidic residues" evidence="1">
    <location>
        <begin position="617"/>
        <end position="633"/>
    </location>
</feature>